<reference evidence="1 2" key="1">
    <citation type="journal article" date="2010" name="Science">
        <title>Genomic comparison of the ants Camponotus floridanus and Harpegnathos saltator.</title>
        <authorList>
            <person name="Bonasio R."/>
            <person name="Zhang G."/>
            <person name="Ye C."/>
            <person name="Mutti N.S."/>
            <person name="Fang X."/>
            <person name="Qin N."/>
            <person name="Donahue G."/>
            <person name="Yang P."/>
            <person name="Li Q."/>
            <person name="Li C."/>
            <person name="Zhang P."/>
            <person name="Huang Z."/>
            <person name="Berger S.L."/>
            <person name="Reinberg D."/>
            <person name="Wang J."/>
            <person name="Liebig J."/>
        </authorList>
    </citation>
    <scope>NUCLEOTIDE SEQUENCE [LARGE SCALE GENOMIC DNA]</scope>
    <source>
        <strain evidence="2">C129</strain>
    </source>
</reference>
<sequence>MRGSEQYDLNKSNGIEFCRSQIGSGRQNLKKRSNDARKGRCGRRSEVREGAVFWRCPSAPSFGAWRSFPDVLSRRMAIAAAVIPGCRGEAMLPSPVRTHDAGLSGTGSSALRNVLGLSFFTVVGRRCRSPQVFGVRR</sequence>
<accession>E2A796</accession>
<dbReference type="EMBL" id="GL437318">
    <property type="protein sequence ID" value="EFN70691.1"/>
    <property type="molecule type" value="Genomic_DNA"/>
</dbReference>
<gene>
    <name evidence="1" type="ORF">EAG_04025</name>
</gene>
<proteinExistence type="predicted"/>
<protein>
    <submittedName>
        <fullName evidence="1">Uncharacterized protein</fullName>
    </submittedName>
</protein>
<evidence type="ECO:0000313" key="2">
    <source>
        <dbReference type="Proteomes" id="UP000000311"/>
    </source>
</evidence>
<evidence type="ECO:0000313" key="1">
    <source>
        <dbReference type="EMBL" id="EFN70691.1"/>
    </source>
</evidence>
<dbReference type="InParanoid" id="E2A796"/>
<dbReference type="AlphaFoldDB" id="E2A796"/>
<dbReference type="Proteomes" id="UP000000311">
    <property type="component" value="Unassembled WGS sequence"/>
</dbReference>
<organism evidence="2">
    <name type="scientific">Camponotus floridanus</name>
    <name type="common">Florida carpenter ant</name>
    <dbReference type="NCBI Taxonomy" id="104421"/>
    <lineage>
        <taxon>Eukaryota</taxon>
        <taxon>Metazoa</taxon>
        <taxon>Ecdysozoa</taxon>
        <taxon>Arthropoda</taxon>
        <taxon>Hexapoda</taxon>
        <taxon>Insecta</taxon>
        <taxon>Pterygota</taxon>
        <taxon>Neoptera</taxon>
        <taxon>Endopterygota</taxon>
        <taxon>Hymenoptera</taxon>
        <taxon>Apocrita</taxon>
        <taxon>Aculeata</taxon>
        <taxon>Formicoidea</taxon>
        <taxon>Formicidae</taxon>
        <taxon>Formicinae</taxon>
        <taxon>Camponotus</taxon>
    </lineage>
</organism>
<keyword evidence="2" id="KW-1185">Reference proteome</keyword>
<name>E2A796_CAMFO</name>